<reference evidence="1" key="1">
    <citation type="submission" date="2021-01" db="EMBL/GenBank/DDBJ databases">
        <title>Genomic Encyclopedia of Type Strains, Phase IV (KMG-IV): sequencing the most valuable type-strain genomes for metagenomic binning, comparative biology and taxonomic classification.</title>
        <authorList>
            <person name="Goeker M."/>
        </authorList>
    </citation>
    <scope>NUCLEOTIDE SEQUENCE</scope>
    <source>
        <strain evidence="1">DSM 23230</strain>
    </source>
</reference>
<proteinExistence type="predicted"/>
<dbReference type="AlphaFoldDB" id="A0A938XPU8"/>
<dbReference type="RefSeq" id="WP_204700006.1">
    <property type="nucleotide sequence ID" value="NZ_JAFBDQ010000001.1"/>
</dbReference>
<evidence type="ECO:0008006" key="3">
    <source>
        <dbReference type="Google" id="ProtNLM"/>
    </source>
</evidence>
<dbReference type="InterPro" id="IPR007523">
    <property type="entry name" value="NDUFAF3/AAMDC"/>
</dbReference>
<comment type="caution">
    <text evidence="1">The sequence shown here is derived from an EMBL/GenBank/DDBJ whole genome shotgun (WGS) entry which is preliminary data.</text>
</comment>
<evidence type="ECO:0000313" key="1">
    <source>
        <dbReference type="EMBL" id="MBM7555284.1"/>
    </source>
</evidence>
<evidence type="ECO:0000313" key="2">
    <source>
        <dbReference type="Proteomes" id="UP000774000"/>
    </source>
</evidence>
<dbReference type="InterPro" id="IPR036748">
    <property type="entry name" value="MTH938-like_sf"/>
</dbReference>
<dbReference type="PANTHER" id="PTHR15811">
    <property type="entry name" value="MTH938 DOMAIN-CONTAINING PROTEIN"/>
    <property type="match status" value="1"/>
</dbReference>
<organism evidence="1 2">
    <name type="scientific">Halanaerobacter jeridensis</name>
    <dbReference type="NCBI Taxonomy" id="706427"/>
    <lineage>
        <taxon>Bacteria</taxon>
        <taxon>Bacillati</taxon>
        <taxon>Bacillota</taxon>
        <taxon>Clostridia</taxon>
        <taxon>Halanaerobiales</taxon>
        <taxon>Halobacteroidaceae</taxon>
        <taxon>Halanaerobacter</taxon>
    </lineage>
</organism>
<dbReference type="Pfam" id="PF04430">
    <property type="entry name" value="DUF498"/>
    <property type="match status" value="1"/>
</dbReference>
<sequence length="113" mass="13001">MEIKNYSFGEMVIDNQKYSSDLLICDEEIKADWWREEGHSLCRNDLTWVLKQKPDLLIIGTGKSGVMTVPQNLRQDLTDDLELIVEKTNQAVKTFNEQQKNNLKVAAGFHLTC</sequence>
<protein>
    <recommendedName>
        <fullName evidence="3">Mth938-like domain-containing protein</fullName>
    </recommendedName>
</protein>
<dbReference type="PANTHER" id="PTHR15811:SF5">
    <property type="entry name" value="MTH938 DOMAIN-CONTAINING PROTEIN"/>
    <property type="match status" value="1"/>
</dbReference>
<accession>A0A938XPU8</accession>
<gene>
    <name evidence="1" type="ORF">JOC47_000108</name>
</gene>
<dbReference type="Gene3D" id="3.40.1230.10">
    <property type="entry name" value="MTH938-like"/>
    <property type="match status" value="1"/>
</dbReference>
<dbReference type="GO" id="GO:0005737">
    <property type="term" value="C:cytoplasm"/>
    <property type="evidence" value="ECO:0007669"/>
    <property type="project" value="TreeGrafter"/>
</dbReference>
<dbReference type="SUPFAM" id="SSF64076">
    <property type="entry name" value="MTH938-like"/>
    <property type="match status" value="1"/>
</dbReference>
<name>A0A938XPU8_9FIRM</name>
<dbReference type="EMBL" id="JAFBDQ010000001">
    <property type="protein sequence ID" value="MBM7555284.1"/>
    <property type="molecule type" value="Genomic_DNA"/>
</dbReference>
<dbReference type="Proteomes" id="UP000774000">
    <property type="component" value="Unassembled WGS sequence"/>
</dbReference>
<keyword evidence="2" id="KW-1185">Reference proteome</keyword>